<reference evidence="2" key="1">
    <citation type="submission" date="2019-10" db="EMBL/GenBank/DDBJ databases">
        <title>Description of Paenibacillus glebae sp. nov.</title>
        <authorList>
            <person name="Carlier A."/>
            <person name="Qi S."/>
        </authorList>
    </citation>
    <scope>NUCLEOTIDE SEQUENCE</scope>
    <source>
        <strain evidence="2">LMG 31456</strain>
    </source>
</reference>
<dbReference type="InterPro" id="IPR011230">
    <property type="entry name" value="PAP14/16/28/29"/>
</dbReference>
<dbReference type="Pfam" id="PF00149">
    <property type="entry name" value="Metallophos"/>
    <property type="match status" value="1"/>
</dbReference>
<dbReference type="EMBL" id="WHOD01000082">
    <property type="protein sequence ID" value="NOU95857.1"/>
    <property type="molecule type" value="Genomic_DNA"/>
</dbReference>
<protein>
    <submittedName>
        <fullName evidence="2">Metallophosphoesterase</fullName>
    </submittedName>
</protein>
<dbReference type="InterPro" id="IPR029052">
    <property type="entry name" value="Metallo-depent_PP-like"/>
</dbReference>
<gene>
    <name evidence="2" type="ORF">GC093_21910</name>
</gene>
<dbReference type="Proteomes" id="UP000641588">
    <property type="component" value="Unassembled WGS sequence"/>
</dbReference>
<dbReference type="Gene3D" id="3.60.21.10">
    <property type="match status" value="1"/>
</dbReference>
<accession>A0A972K4C8</accession>
<keyword evidence="3" id="KW-1185">Reference proteome</keyword>
<dbReference type="PANTHER" id="PTHR32440">
    <property type="entry name" value="PHOSPHATASE DCR2-RELATED-RELATED"/>
    <property type="match status" value="1"/>
</dbReference>
<evidence type="ECO:0000259" key="1">
    <source>
        <dbReference type="Pfam" id="PF00149"/>
    </source>
</evidence>
<dbReference type="GO" id="GO:0016788">
    <property type="term" value="F:hydrolase activity, acting on ester bonds"/>
    <property type="evidence" value="ECO:0007669"/>
    <property type="project" value="TreeGrafter"/>
</dbReference>
<dbReference type="RefSeq" id="WP_171654076.1">
    <property type="nucleotide sequence ID" value="NZ_WHOD01000082.1"/>
</dbReference>
<evidence type="ECO:0000313" key="2">
    <source>
        <dbReference type="EMBL" id="NOU95857.1"/>
    </source>
</evidence>
<dbReference type="AlphaFoldDB" id="A0A972K4C8"/>
<dbReference type="InterPro" id="IPR004843">
    <property type="entry name" value="Calcineurin-like_PHP"/>
</dbReference>
<dbReference type="PIRSF" id="PIRSF030250">
    <property type="entry name" value="Ptase_At2g46880"/>
    <property type="match status" value="1"/>
</dbReference>
<organism evidence="2 3">
    <name type="scientific">Paenibacillus foliorum</name>
    <dbReference type="NCBI Taxonomy" id="2654974"/>
    <lineage>
        <taxon>Bacteria</taxon>
        <taxon>Bacillati</taxon>
        <taxon>Bacillota</taxon>
        <taxon>Bacilli</taxon>
        <taxon>Bacillales</taxon>
        <taxon>Paenibacillaceae</taxon>
        <taxon>Paenibacillus</taxon>
    </lineage>
</organism>
<feature type="domain" description="Calcineurin-like phosphoesterase" evidence="1">
    <location>
        <begin position="14"/>
        <end position="99"/>
    </location>
</feature>
<name>A0A972K4C8_9BACL</name>
<dbReference type="PANTHER" id="PTHR32440:SF0">
    <property type="entry name" value="PHOSPHATASE DCR2-RELATED"/>
    <property type="match status" value="1"/>
</dbReference>
<proteinExistence type="predicted"/>
<comment type="caution">
    <text evidence="2">The sequence shown here is derived from an EMBL/GenBank/DDBJ whole genome shotgun (WGS) entry which is preliminary data.</text>
</comment>
<evidence type="ECO:0000313" key="3">
    <source>
        <dbReference type="Proteomes" id="UP000641588"/>
    </source>
</evidence>
<dbReference type="CDD" id="cd07383">
    <property type="entry name" value="MPP_Dcr2"/>
    <property type="match status" value="1"/>
</dbReference>
<dbReference type="GO" id="GO:0005737">
    <property type="term" value="C:cytoplasm"/>
    <property type="evidence" value="ECO:0007669"/>
    <property type="project" value="TreeGrafter"/>
</dbReference>
<sequence>MSFPLQFGEDGSFTIVQFTDLHWYNGDSNDLRTQQFMSHVIDAEHPDLIVITGDVIHKKETNEPLAAFNDAVSTVVQCGIPWAFVYGNHEYESGIDPNQLAKLLEQLPNCLFELGPQTVQGISNYVLRIQSSKSTDIGAALYMLDSGAKTQHAFGGSAWFHRNQIDWYIRQSAAMAEEYGSTQLPALAFFHIPLPEYNEIWDYGVCYGSNNKGVSCPKINTGMFAAMFEMGDVMGTFVGHEHLNDYYGDLHGIRLCFSRLSGFNAKGPDDFLRGARIIRLTEGERHFETWQRLEDGSLIINPVEHPPELVDPSGKR</sequence>
<dbReference type="SUPFAM" id="SSF56300">
    <property type="entry name" value="Metallo-dependent phosphatases"/>
    <property type="match status" value="1"/>
</dbReference>